<reference evidence="1 2" key="1">
    <citation type="submission" date="2016-12" db="EMBL/GenBank/DDBJ databases">
        <title>Genome Sequences of Twelve Sporeforming Bacillus Species Isolated from Foods.</title>
        <authorList>
            <person name="De Jong A."/>
            <person name="Holsappel S."/>
            <person name="Kuipers O.P."/>
        </authorList>
    </citation>
    <scope>NUCLEOTIDE SEQUENCE [LARGE SCALE GENOMIC DNA]</scope>
    <source>
        <strain evidence="1 2">S3E15</strain>
    </source>
</reference>
<name>A0AAP7W587_BACMY</name>
<dbReference type="Proteomes" id="UP000194131">
    <property type="component" value="Unassembled WGS sequence"/>
</dbReference>
<accession>A0AAP7W587</accession>
<organism evidence="1 2">
    <name type="scientific">Bacillus mycoides</name>
    <dbReference type="NCBI Taxonomy" id="1405"/>
    <lineage>
        <taxon>Bacteria</taxon>
        <taxon>Bacillati</taxon>
        <taxon>Bacillota</taxon>
        <taxon>Bacilli</taxon>
        <taxon>Bacillales</taxon>
        <taxon>Bacillaceae</taxon>
        <taxon>Bacillus</taxon>
        <taxon>Bacillus cereus group</taxon>
    </lineage>
</organism>
<evidence type="ECO:0000313" key="1">
    <source>
        <dbReference type="EMBL" id="OSX89868.1"/>
    </source>
</evidence>
<gene>
    <name evidence="1" type="ORF">S3E15_02904</name>
</gene>
<protein>
    <submittedName>
        <fullName evidence="1">Uncharacterized protein</fullName>
    </submittedName>
</protein>
<sequence>MGYEMHIRKEIMHLKKCSYLFFTYIMKKSIVEKLNKRLFKTFWP</sequence>
<comment type="caution">
    <text evidence="1">The sequence shown here is derived from an EMBL/GenBank/DDBJ whole genome shotgun (WGS) entry which is preliminary data.</text>
</comment>
<evidence type="ECO:0000313" key="2">
    <source>
        <dbReference type="Proteomes" id="UP000194131"/>
    </source>
</evidence>
<proteinExistence type="predicted"/>
<dbReference type="EMBL" id="MRWU01000024">
    <property type="protein sequence ID" value="OSX89868.1"/>
    <property type="molecule type" value="Genomic_DNA"/>
</dbReference>
<dbReference type="AlphaFoldDB" id="A0AAP7W587"/>